<dbReference type="AlphaFoldDB" id="A0A0W0FDB6"/>
<evidence type="ECO:0000313" key="2">
    <source>
        <dbReference type="EMBL" id="KTB34241.1"/>
    </source>
</evidence>
<feature type="compositionally biased region" description="Low complexity" evidence="1">
    <location>
        <begin position="703"/>
        <end position="723"/>
    </location>
</feature>
<feature type="compositionally biased region" description="Low complexity" evidence="1">
    <location>
        <begin position="415"/>
        <end position="427"/>
    </location>
</feature>
<feature type="compositionally biased region" description="Low complexity" evidence="1">
    <location>
        <begin position="394"/>
        <end position="403"/>
    </location>
</feature>
<dbReference type="eggNOG" id="ENOG502SCBI">
    <property type="taxonomic scope" value="Eukaryota"/>
</dbReference>
<feature type="compositionally biased region" description="Low complexity" evidence="1">
    <location>
        <begin position="777"/>
        <end position="788"/>
    </location>
</feature>
<feature type="compositionally biased region" description="Polar residues" evidence="1">
    <location>
        <begin position="901"/>
        <end position="912"/>
    </location>
</feature>
<feature type="compositionally biased region" description="Polar residues" evidence="1">
    <location>
        <begin position="748"/>
        <end position="758"/>
    </location>
</feature>
<feature type="compositionally biased region" description="Low complexity" evidence="1">
    <location>
        <begin position="547"/>
        <end position="567"/>
    </location>
</feature>
<reference evidence="2 3" key="1">
    <citation type="submission" date="2015-12" db="EMBL/GenBank/DDBJ databases">
        <title>Draft genome sequence of Moniliophthora roreri, the causal agent of frosty pod rot of cacao.</title>
        <authorList>
            <person name="Aime M.C."/>
            <person name="Diaz-Valderrama J.R."/>
            <person name="Kijpornyongpan T."/>
            <person name="Phillips-Mora W."/>
        </authorList>
    </citation>
    <scope>NUCLEOTIDE SEQUENCE [LARGE SCALE GENOMIC DNA]</scope>
    <source>
        <strain evidence="2 3">MCA 2952</strain>
    </source>
</reference>
<feature type="compositionally biased region" description="Low complexity" evidence="1">
    <location>
        <begin position="56"/>
        <end position="71"/>
    </location>
</feature>
<accession>A0A0W0FDB6</accession>
<evidence type="ECO:0000256" key="1">
    <source>
        <dbReference type="SAM" id="MobiDB-lite"/>
    </source>
</evidence>
<feature type="compositionally biased region" description="Polar residues" evidence="1">
    <location>
        <begin position="194"/>
        <end position="211"/>
    </location>
</feature>
<feature type="region of interest" description="Disordered" evidence="1">
    <location>
        <begin position="1"/>
        <end position="24"/>
    </location>
</feature>
<evidence type="ECO:0000313" key="3">
    <source>
        <dbReference type="Proteomes" id="UP000054988"/>
    </source>
</evidence>
<sequence length="927" mass="99158">MPFSIALSPSRWPSPPSQEAHQPPDLLVFPTLLMIRKRPSFTHAEWDPVHQHHNHFSNSPSHSSPSPWSPSTITNIKQDQERESTPPPPADGSAPGNVDTTSPQRSSSLSPVPDQQQTDANGNAETQENDQDISNKISSRLSTPLSELSPPPDDMDTPAPAEAEEAKEENKAGDVEGGDGEGGASAAEVKREVNGTSPKPFSNNNSQQTNRGSGSEGSGGESKQPQPPFQDTTSTQDPNPNRKADLILQLNAELFNVALELQKKGTSPTDPTFLQYMQRMQSNLDYMARWADNRAASSTHTPLPIMEAPPPPLWAGINVDRIEQLYRELTPLFAKALARRDGMLGPNPSMTANLKRERSEEASSFDTNKRRDTGENKMFNPQTQSQSMPPPSLPGSQPLDQLSNSAASSSMVNGMPSLSSQSQMSQMGDPNSAGGGISPSGMINPMDAQRMAAMRNMQQQRQQQQQQQPGMSNRQMSPPAQSGVNPVGSSMGGAPSMVTPQQAMAIASNPNHPMMVHIMSRIPTFTSLPQQEQARKIMQVAAMRQQELQNQQQQQQQNPMGQGMNRPGPGGMAGMNNMNNMNMNNMNMNMSSSGGMPGGPASPVAHQAQMAQNPMMMGQGGSNTVGMDPQRSMSATPQLGGGMGGMPNSPMNMSQMNQRQLMLIQQQNRAAGGPGAGGGGGVGGNLNAGNIMMNMNPQQQMALMQERMRQQQQQQQGSPTQQMPGGDGFAPPVLRSNSTIPGIARSARSPTDGMQSPMTPRMPNRVSSMGQDDFSRMMMQQQQQQQQQGVSGPSRGMQPGPQGGFNPQQMQQSSWQQQQMGSPYGMNSRPESAAGFYGGGSGGGSNGVLGGGSPPGGMAQTWGTPNNANAGSYPFATPSPGHQSDLAPTPRHMSATPAPMQPQNMISPTSADSFPFANDFDFSNWTQ</sequence>
<gene>
    <name evidence="2" type="ORF">WG66_13192</name>
</gene>
<feature type="compositionally biased region" description="Basic and acidic residues" evidence="1">
    <location>
        <begin position="354"/>
        <end position="375"/>
    </location>
</feature>
<feature type="compositionally biased region" description="Polar residues" evidence="1">
    <location>
        <begin position="861"/>
        <end position="870"/>
    </location>
</feature>
<name>A0A0W0FDB6_MONRR</name>
<dbReference type="EMBL" id="LATX01002104">
    <property type="protein sequence ID" value="KTB34241.1"/>
    <property type="molecule type" value="Genomic_DNA"/>
</dbReference>
<protein>
    <submittedName>
        <fullName evidence="2">Uncharacterized protein</fullName>
    </submittedName>
</protein>
<comment type="caution">
    <text evidence="2">The sequence shown here is derived from an EMBL/GenBank/DDBJ whole genome shotgun (WGS) entry which is preliminary data.</text>
</comment>
<feature type="compositionally biased region" description="Polar residues" evidence="1">
    <location>
        <begin position="98"/>
        <end position="137"/>
    </location>
</feature>
<feature type="compositionally biased region" description="Polar residues" evidence="1">
    <location>
        <begin position="229"/>
        <end position="239"/>
    </location>
</feature>
<dbReference type="Proteomes" id="UP000054988">
    <property type="component" value="Unassembled WGS sequence"/>
</dbReference>
<feature type="compositionally biased region" description="Polar residues" evidence="1">
    <location>
        <begin position="469"/>
        <end position="488"/>
    </location>
</feature>
<feature type="region of interest" description="Disordered" evidence="1">
    <location>
        <begin position="703"/>
        <end position="927"/>
    </location>
</feature>
<feature type="region of interest" description="Disordered" evidence="1">
    <location>
        <begin position="547"/>
        <end position="573"/>
    </location>
</feature>
<feature type="region of interest" description="Disordered" evidence="1">
    <location>
        <begin position="52"/>
        <end position="242"/>
    </location>
</feature>
<feature type="compositionally biased region" description="Gly residues" evidence="1">
    <location>
        <begin position="836"/>
        <end position="855"/>
    </location>
</feature>
<feature type="region of interest" description="Disordered" evidence="1">
    <location>
        <begin position="341"/>
        <end position="497"/>
    </location>
</feature>
<feature type="compositionally biased region" description="Low complexity" evidence="1">
    <location>
        <begin position="138"/>
        <end position="148"/>
    </location>
</feature>
<organism evidence="2 3">
    <name type="scientific">Moniliophthora roreri</name>
    <name type="common">Frosty pod rot fungus</name>
    <name type="synonym">Monilia roreri</name>
    <dbReference type="NCBI Taxonomy" id="221103"/>
    <lineage>
        <taxon>Eukaryota</taxon>
        <taxon>Fungi</taxon>
        <taxon>Dikarya</taxon>
        <taxon>Basidiomycota</taxon>
        <taxon>Agaricomycotina</taxon>
        <taxon>Agaricomycetes</taxon>
        <taxon>Agaricomycetidae</taxon>
        <taxon>Agaricales</taxon>
        <taxon>Marasmiineae</taxon>
        <taxon>Marasmiaceae</taxon>
        <taxon>Moniliophthora</taxon>
    </lineage>
</organism>
<proteinExistence type="predicted"/>
<feature type="compositionally biased region" description="Low complexity" evidence="1">
    <location>
        <begin position="796"/>
        <end position="820"/>
    </location>
</feature>
<feature type="compositionally biased region" description="Low complexity" evidence="1">
    <location>
        <begin position="448"/>
        <end position="468"/>
    </location>
</feature>